<accession>A0ABD3GD84</accession>
<comment type="caution">
    <text evidence="2">The sequence shown here is derived from an EMBL/GenBank/DDBJ whole genome shotgun (WGS) entry which is preliminary data.</text>
</comment>
<evidence type="ECO:0000256" key="1">
    <source>
        <dbReference type="SAM" id="MobiDB-lite"/>
    </source>
</evidence>
<feature type="region of interest" description="Disordered" evidence="1">
    <location>
        <begin position="1"/>
        <end position="23"/>
    </location>
</feature>
<keyword evidence="3" id="KW-1185">Reference proteome</keyword>
<gene>
    <name evidence="2" type="ORF">R1sor_026831</name>
</gene>
<protein>
    <submittedName>
        <fullName evidence="2">Uncharacterized protein</fullName>
    </submittedName>
</protein>
<sequence>MRQTGHRDPVSYGKYDQTDKRLKDQAAQQIISGEMKDEKRLTYEEAYQEELAKYELVKNAVSGAVETASVVVAGRESGTSNLLQSCNTTIQNVGGTADTAVVAKEQPSHVVIQEEVVFTAATSNASSAASSSATSNTASENQFVEFNEYQRILQFQEFKKFRGFQDYFSFKKFN</sequence>
<dbReference type="AlphaFoldDB" id="A0ABD3GD84"/>
<proteinExistence type="predicted"/>
<evidence type="ECO:0000313" key="2">
    <source>
        <dbReference type="EMBL" id="KAL3676883.1"/>
    </source>
</evidence>
<name>A0ABD3GD84_9MARC</name>
<dbReference type="EMBL" id="JBJQOH010000008">
    <property type="protein sequence ID" value="KAL3676883.1"/>
    <property type="molecule type" value="Genomic_DNA"/>
</dbReference>
<organism evidence="2 3">
    <name type="scientific">Riccia sorocarpa</name>
    <dbReference type="NCBI Taxonomy" id="122646"/>
    <lineage>
        <taxon>Eukaryota</taxon>
        <taxon>Viridiplantae</taxon>
        <taxon>Streptophyta</taxon>
        <taxon>Embryophyta</taxon>
        <taxon>Marchantiophyta</taxon>
        <taxon>Marchantiopsida</taxon>
        <taxon>Marchantiidae</taxon>
        <taxon>Marchantiales</taxon>
        <taxon>Ricciaceae</taxon>
        <taxon>Riccia</taxon>
    </lineage>
</organism>
<reference evidence="2 3" key="1">
    <citation type="submission" date="2024-09" db="EMBL/GenBank/DDBJ databases">
        <title>Chromosome-scale assembly of Riccia sorocarpa.</title>
        <authorList>
            <person name="Paukszto L."/>
        </authorList>
    </citation>
    <scope>NUCLEOTIDE SEQUENCE [LARGE SCALE GENOMIC DNA]</scope>
    <source>
        <strain evidence="2">LP-2024</strain>
        <tissue evidence="2">Aerial parts of the thallus</tissue>
    </source>
</reference>
<dbReference type="Proteomes" id="UP001633002">
    <property type="component" value="Unassembled WGS sequence"/>
</dbReference>
<evidence type="ECO:0000313" key="3">
    <source>
        <dbReference type="Proteomes" id="UP001633002"/>
    </source>
</evidence>